<comment type="caution">
    <text evidence="2">The sequence shown here is derived from an EMBL/GenBank/DDBJ whole genome shotgun (WGS) entry which is preliminary data.</text>
</comment>
<keyword evidence="3" id="KW-1185">Reference proteome</keyword>
<evidence type="ECO:0000313" key="2">
    <source>
        <dbReference type="EMBL" id="EYC20596.1"/>
    </source>
</evidence>
<sequence length="190" mass="21774">MNELCQHYGLHSFRRHLSVPANRGVRPPEAIQQFSLRVSSRGGKKEVLKDLHESVVTTLIDFMLQPLGLGQPELDCTSDELRERPTDLWRSLGGTDAERAAALDDRQNCRQSWRPTCRVAVSKALADIRQYVIHSRRLQPKPKRRKVTRQPLNEKETEYSSDDLAVEPIGKQPRADQPSTSKEKMHRMLV</sequence>
<reference evidence="3" key="1">
    <citation type="journal article" date="2015" name="Nat. Genet.">
        <title>The genome and transcriptome of the zoonotic hookworm Ancylostoma ceylanicum identify infection-specific gene families.</title>
        <authorList>
            <person name="Schwarz E.M."/>
            <person name="Hu Y."/>
            <person name="Antoshechkin I."/>
            <person name="Miller M.M."/>
            <person name="Sternberg P.W."/>
            <person name="Aroian R.V."/>
        </authorList>
    </citation>
    <scope>NUCLEOTIDE SEQUENCE</scope>
    <source>
        <strain evidence="3">HY135</strain>
    </source>
</reference>
<feature type="compositionally biased region" description="Basic residues" evidence="1">
    <location>
        <begin position="137"/>
        <end position="148"/>
    </location>
</feature>
<dbReference type="OrthoDB" id="5872748at2759"/>
<accession>A0A016V040</accession>
<protein>
    <submittedName>
        <fullName evidence="2">Uncharacterized protein</fullName>
    </submittedName>
</protein>
<evidence type="ECO:0000313" key="3">
    <source>
        <dbReference type="Proteomes" id="UP000024635"/>
    </source>
</evidence>
<dbReference type="EMBL" id="JARK01001357">
    <property type="protein sequence ID" value="EYC20596.1"/>
    <property type="molecule type" value="Genomic_DNA"/>
</dbReference>
<proteinExistence type="predicted"/>
<dbReference type="Proteomes" id="UP000024635">
    <property type="component" value="Unassembled WGS sequence"/>
</dbReference>
<name>A0A016V040_9BILA</name>
<organism evidence="2 3">
    <name type="scientific">Ancylostoma ceylanicum</name>
    <dbReference type="NCBI Taxonomy" id="53326"/>
    <lineage>
        <taxon>Eukaryota</taxon>
        <taxon>Metazoa</taxon>
        <taxon>Ecdysozoa</taxon>
        <taxon>Nematoda</taxon>
        <taxon>Chromadorea</taxon>
        <taxon>Rhabditida</taxon>
        <taxon>Rhabditina</taxon>
        <taxon>Rhabditomorpha</taxon>
        <taxon>Strongyloidea</taxon>
        <taxon>Ancylostomatidae</taxon>
        <taxon>Ancylostomatinae</taxon>
        <taxon>Ancylostoma</taxon>
    </lineage>
</organism>
<dbReference type="AlphaFoldDB" id="A0A016V040"/>
<evidence type="ECO:0000256" key="1">
    <source>
        <dbReference type="SAM" id="MobiDB-lite"/>
    </source>
</evidence>
<gene>
    <name evidence="2" type="primary">Acey_s0021.g301</name>
    <name evidence="2" type="ORF">Y032_0021g301</name>
</gene>
<feature type="region of interest" description="Disordered" evidence="1">
    <location>
        <begin position="137"/>
        <end position="190"/>
    </location>
</feature>